<dbReference type="GO" id="GO:0005524">
    <property type="term" value="F:ATP binding"/>
    <property type="evidence" value="ECO:0007669"/>
    <property type="project" value="UniProtKB-KW"/>
</dbReference>
<feature type="site" description="Important for autoinhibition of adenylyltransferase activity" evidence="3">
    <location>
        <position position="29"/>
    </location>
</feature>
<dbReference type="Proteomes" id="UP000186341">
    <property type="component" value="Unassembled WGS sequence"/>
</dbReference>
<feature type="domain" description="Fido" evidence="4">
    <location>
        <begin position="80"/>
        <end position="215"/>
    </location>
</feature>
<name>A0A1U7NIB6_9FIRM</name>
<evidence type="ECO:0000313" key="5">
    <source>
        <dbReference type="EMBL" id="OLU42101.1"/>
    </source>
</evidence>
<evidence type="ECO:0000313" key="6">
    <source>
        <dbReference type="Proteomes" id="UP000186341"/>
    </source>
</evidence>
<dbReference type="RefSeq" id="WP_075817978.1">
    <property type="nucleotide sequence ID" value="NZ_CAJUTZ010000019.1"/>
</dbReference>
<dbReference type="AlphaFoldDB" id="A0A1U7NIB6"/>
<evidence type="ECO:0000256" key="1">
    <source>
        <dbReference type="PIRSR" id="PIRSR640198-1"/>
    </source>
</evidence>
<dbReference type="GeneID" id="82202047"/>
<gene>
    <name evidence="5" type="ORF">BO222_02195</name>
</gene>
<keyword evidence="6" id="KW-1185">Reference proteome</keyword>
<keyword evidence="2" id="KW-0067">ATP-binding</keyword>
<dbReference type="Pfam" id="PF02661">
    <property type="entry name" value="Fic"/>
    <property type="match status" value="1"/>
</dbReference>
<accession>A0A1U7NIB6</accession>
<dbReference type="PANTHER" id="PTHR13504:SF38">
    <property type="entry name" value="FIDO DOMAIN-CONTAINING PROTEIN"/>
    <property type="match status" value="1"/>
</dbReference>
<evidence type="ECO:0000256" key="2">
    <source>
        <dbReference type="PIRSR" id="PIRSR640198-2"/>
    </source>
</evidence>
<keyword evidence="2" id="KW-0547">Nucleotide-binding</keyword>
<organism evidence="5 6">
    <name type="scientific">Ileibacterium valens</name>
    <dbReference type="NCBI Taxonomy" id="1862668"/>
    <lineage>
        <taxon>Bacteria</taxon>
        <taxon>Bacillati</taxon>
        <taxon>Bacillota</taxon>
        <taxon>Erysipelotrichia</taxon>
        <taxon>Erysipelotrichales</taxon>
        <taxon>Erysipelotrichaceae</taxon>
        <taxon>Ileibacterium</taxon>
    </lineage>
</organism>
<protein>
    <recommendedName>
        <fullName evidence="4">Fido domain-containing protein</fullName>
    </recommendedName>
</protein>
<dbReference type="Gene3D" id="1.10.3290.10">
    <property type="entry name" value="Fido-like domain"/>
    <property type="match status" value="1"/>
</dbReference>
<dbReference type="InterPro" id="IPR003812">
    <property type="entry name" value="Fido"/>
</dbReference>
<comment type="caution">
    <text evidence="5">The sequence shown here is derived from an EMBL/GenBank/DDBJ whole genome shotgun (WGS) entry which is preliminary data.</text>
</comment>
<dbReference type="OrthoDB" id="9813719at2"/>
<feature type="binding site" evidence="2">
    <location>
        <begin position="161"/>
        <end position="168"/>
    </location>
    <ligand>
        <name>ATP</name>
        <dbReference type="ChEBI" id="CHEBI:30616"/>
    </ligand>
</feature>
<feature type="binding site" evidence="2">
    <location>
        <position position="201"/>
    </location>
    <ligand>
        <name>ATP</name>
        <dbReference type="ChEBI" id="CHEBI:30616"/>
    </ligand>
</feature>
<dbReference type="PROSITE" id="PS51459">
    <property type="entry name" value="FIDO"/>
    <property type="match status" value="1"/>
</dbReference>
<dbReference type="SUPFAM" id="SSF140931">
    <property type="entry name" value="Fic-like"/>
    <property type="match status" value="1"/>
</dbReference>
<dbReference type="PANTHER" id="PTHR13504">
    <property type="entry name" value="FIDO DOMAIN-CONTAINING PROTEIN DDB_G0283145"/>
    <property type="match status" value="1"/>
</dbReference>
<evidence type="ECO:0000256" key="3">
    <source>
        <dbReference type="PIRSR" id="PIRSR640198-3"/>
    </source>
</evidence>
<dbReference type="EMBL" id="MPJW01000067">
    <property type="protein sequence ID" value="OLU42101.1"/>
    <property type="molecule type" value="Genomic_DNA"/>
</dbReference>
<dbReference type="InterPro" id="IPR040198">
    <property type="entry name" value="Fido_containing"/>
</dbReference>
<reference evidence="5 6" key="1">
    <citation type="submission" date="2016-11" db="EMBL/GenBank/DDBJ databases">
        <title>Description of two novel members of the family Erysipelotrichaceae: Ileibacterium lipovorans gen. nov., sp. nov. and Dubosiella newyorkensis, gen. nov., sp. nov.</title>
        <authorList>
            <person name="Cox L.M."/>
            <person name="Sohn J."/>
            <person name="Tyrrell K.L."/>
            <person name="Citron D.M."/>
            <person name="Lawson P.A."/>
            <person name="Patel N.B."/>
            <person name="Iizumi T."/>
            <person name="Perez-Perez G.I."/>
            <person name="Goldstein E.J."/>
            <person name="Blaser M.J."/>
        </authorList>
    </citation>
    <scope>NUCLEOTIDE SEQUENCE [LARGE SCALE GENOMIC DNA]</scope>
    <source>
        <strain evidence="5 6">NYU-BL-A3</strain>
    </source>
</reference>
<feature type="active site" evidence="1">
    <location>
        <position position="157"/>
    </location>
</feature>
<dbReference type="InterPro" id="IPR036597">
    <property type="entry name" value="Fido-like_dom_sf"/>
</dbReference>
<sequence length="232" mass="26234">MNIVDILTDNRNYLEDFVTRATYDSNALEGSTLTKNETYALIFDSNHCLINANAKEIHQAINMKKAFKDVLNMVRNKEPMTHDFLVGLNETINENILFGGAYRVNPAMLTGSNKVFPSPDEIEEFLNRFIDAYNALVENGFSMYDVADLHVNFENIHPFSDGNGRTGRLLINALLLSGNQTPITLPLDARNDYLKMLETNNATGLAKMFEELQANEEERLSLFLPFEEEAAE</sequence>
<proteinExistence type="predicted"/>
<evidence type="ECO:0000259" key="4">
    <source>
        <dbReference type="PROSITE" id="PS51459"/>
    </source>
</evidence>